<feature type="region of interest" description="Disordered" evidence="1">
    <location>
        <begin position="1"/>
        <end position="45"/>
    </location>
</feature>
<protein>
    <submittedName>
        <fullName evidence="2">Uncharacterized protein</fullName>
    </submittedName>
</protein>
<reference evidence="2 3" key="1">
    <citation type="journal article" date="2020" name="Cell">
        <title>Large-Scale Comparative Analyses of Tick Genomes Elucidate Their Genetic Diversity and Vector Capacities.</title>
        <authorList>
            <consortium name="Tick Genome and Microbiome Consortium (TIGMIC)"/>
            <person name="Jia N."/>
            <person name="Wang J."/>
            <person name="Shi W."/>
            <person name="Du L."/>
            <person name="Sun Y."/>
            <person name="Zhan W."/>
            <person name="Jiang J.F."/>
            <person name="Wang Q."/>
            <person name="Zhang B."/>
            <person name="Ji P."/>
            <person name="Bell-Sakyi L."/>
            <person name="Cui X.M."/>
            <person name="Yuan T.T."/>
            <person name="Jiang B.G."/>
            <person name="Yang W.F."/>
            <person name="Lam T.T."/>
            <person name="Chang Q.C."/>
            <person name="Ding S.J."/>
            <person name="Wang X.J."/>
            <person name="Zhu J.G."/>
            <person name="Ruan X.D."/>
            <person name="Zhao L."/>
            <person name="Wei J.T."/>
            <person name="Ye R.Z."/>
            <person name="Que T.C."/>
            <person name="Du C.H."/>
            <person name="Zhou Y.H."/>
            <person name="Cheng J.X."/>
            <person name="Dai P.F."/>
            <person name="Guo W.B."/>
            <person name="Han X.H."/>
            <person name="Huang E.J."/>
            <person name="Li L.F."/>
            <person name="Wei W."/>
            <person name="Gao Y.C."/>
            <person name="Liu J.Z."/>
            <person name="Shao H.Z."/>
            <person name="Wang X."/>
            <person name="Wang C.C."/>
            <person name="Yang T.C."/>
            <person name="Huo Q.B."/>
            <person name="Li W."/>
            <person name="Chen H.Y."/>
            <person name="Chen S.E."/>
            <person name="Zhou L.G."/>
            <person name="Ni X.B."/>
            <person name="Tian J.H."/>
            <person name="Sheng Y."/>
            <person name="Liu T."/>
            <person name="Pan Y.S."/>
            <person name="Xia L.Y."/>
            <person name="Li J."/>
            <person name="Zhao F."/>
            <person name="Cao W.C."/>
        </authorList>
    </citation>
    <scope>NUCLEOTIDE SEQUENCE [LARGE SCALE GENOMIC DNA]</scope>
    <source>
        <strain evidence="2">HaeL-2018</strain>
    </source>
</reference>
<evidence type="ECO:0000313" key="3">
    <source>
        <dbReference type="Proteomes" id="UP000821853"/>
    </source>
</evidence>
<dbReference type="VEuPathDB" id="VectorBase:HLOH_044398"/>
<proteinExistence type="predicted"/>
<keyword evidence="3" id="KW-1185">Reference proteome</keyword>
<gene>
    <name evidence="2" type="ORF">HPB48_026084</name>
</gene>
<evidence type="ECO:0000256" key="1">
    <source>
        <dbReference type="SAM" id="MobiDB-lite"/>
    </source>
</evidence>
<dbReference type="Proteomes" id="UP000821853">
    <property type="component" value="Unassembled WGS sequence"/>
</dbReference>
<organism evidence="2 3">
    <name type="scientific">Haemaphysalis longicornis</name>
    <name type="common">Bush tick</name>
    <dbReference type="NCBI Taxonomy" id="44386"/>
    <lineage>
        <taxon>Eukaryota</taxon>
        <taxon>Metazoa</taxon>
        <taxon>Ecdysozoa</taxon>
        <taxon>Arthropoda</taxon>
        <taxon>Chelicerata</taxon>
        <taxon>Arachnida</taxon>
        <taxon>Acari</taxon>
        <taxon>Parasitiformes</taxon>
        <taxon>Ixodida</taxon>
        <taxon>Ixodoidea</taxon>
        <taxon>Ixodidae</taxon>
        <taxon>Haemaphysalinae</taxon>
        <taxon>Haemaphysalis</taxon>
    </lineage>
</organism>
<dbReference type="EMBL" id="JABSTR010001576">
    <property type="protein sequence ID" value="KAH9384098.1"/>
    <property type="molecule type" value="Genomic_DNA"/>
</dbReference>
<comment type="caution">
    <text evidence="2">The sequence shown here is derived from an EMBL/GenBank/DDBJ whole genome shotgun (WGS) entry which is preliminary data.</text>
</comment>
<accession>A0A9J6HAJ4</accession>
<evidence type="ECO:0000313" key="2">
    <source>
        <dbReference type="EMBL" id="KAH9384098.1"/>
    </source>
</evidence>
<dbReference type="AlphaFoldDB" id="A0A9J6HAJ4"/>
<feature type="compositionally biased region" description="Gly residues" evidence="1">
    <location>
        <begin position="24"/>
        <end position="44"/>
    </location>
</feature>
<sequence>MTSSSCSAPRSVCLPPPAAAHSVGGSGGRGGTGNNGNKAAGGSGDNIYLGLVRKSGYLRLARTLHKRMPDIPEERLVACLEALCSQNGGLIGLRISEIREEVTRLVRQWPPSSPVQ</sequence>
<name>A0A9J6HAJ4_HAELO</name>